<dbReference type="EMBL" id="JABFAD010000009">
    <property type="protein sequence ID" value="MBA0809194.1"/>
    <property type="molecule type" value="Genomic_DNA"/>
</dbReference>
<evidence type="ECO:0000313" key="1">
    <source>
        <dbReference type="EMBL" id="MBA0809194.1"/>
    </source>
</evidence>
<sequence>MKIEEFSSHIIENIKNAWETWNLPPRLSLDYLHLDEIEEMNLNNMQEG</sequence>
<proteinExistence type="predicted"/>
<comment type="caution">
    <text evidence="1">The sequence shown here is derived from an EMBL/GenBank/DDBJ whole genome shotgun (WGS) entry which is preliminary data.</text>
</comment>
<gene>
    <name evidence="1" type="ORF">Gohar_024866</name>
</gene>
<keyword evidence="2" id="KW-1185">Reference proteome</keyword>
<reference evidence="1 2" key="1">
    <citation type="journal article" date="2019" name="Genome Biol. Evol.">
        <title>Insights into the evolution of the New World diploid cottons (Gossypium, subgenus Houzingenia) based on genome sequencing.</title>
        <authorList>
            <person name="Grover C.E."/>
            <person name="Arick M.A. 2nd"/>
            <person name="Thrash A."/>
            <person name="Conover J.L."/>
            <person name="Sanders W.S."/>
            <person name="Peterson D.G."/>
            <person name="Frelichowski J.E."/>
            <person name="Scheffler J.A."/>
            <person name="Scheffler B.E."/>
            <person name="Wendel J.F."/>
        </authorList>
    </citation>
    <scope>NUCLEOTIDE SEQUENCE [LARGE SCALE GENOMIC DNA]</scope>
    <source>
        <strain evidence="1">0</strain>
        <tissue evidence="1">Leaf</tissue>
    </source>
</reference>
<dbReference type="Proteomes" id="UP000593560">
    <property type="component" value="Unassembled WGS sequence"/>
</dbReference>
<organism evidence="1 2">
    <name type="scientific">Gossypium harknessii</name>
    <dbReference type="NCBI Taxonomy" id="34285"/>
    <lineage>
        <taxon>Eukaryota</taxon>
        <taxon>Viridiplantae</taxon>
        <taxon>Streptophyta</taxon>
        <taxon>Embryophyta</taxon>
        <taxon>Tracheophyta</taxon>
        <taxon>Spermatophyta</taxon>
        <taxon>Magnoliopsida</taxon>
        <taxon>eudicotyledons</taxon>
        <taxon>Gunneridae</taxon>
        <taxon>Pentapetalae</taxon>
        <taxon>rosids</taxon>
        <taxon>malvids</taxon>
        <taxon>Malvales</taxon>
        <taxon>Malvaceae</taxon>
        <taxon>Malvoideae</taxon>
        <taxon>Gossypium</taxon>
    </lineage>
</organism>
<evidence type="ECO:0000313" key="2">
    <source>
        <dbReference type="Proteomes" id="UP000593560"/>
    </source>
</evidence>
<name>A0A7J9HIF6_9ROSI</name>
<dbReference type="AlphaFoldDB" id="A0A7J9HIF6"/>
<protein>
    <submittedName>
        <fullName evidence="1">Uncharacterized protein</fullName>
    </submittedName>
</protein>
<accession>A0A7J9HIF6</accession>